<accession>A0A284VLA7</accession>
<keyword evidence="1" id="KW-0472">Membrane</keyword>
<sequence length="66" mass="8065">MLHMYFCGLPSRYFIFGFYFSVTFPVTFYPTTVVLEHHKAHWFLFDAIQYYYSNTWLTTDYLTVLL</sequence>
<reference evidence="3" key="1">
    <citation type="submission" date="2017-06" db="EMBL/GenBank/DDBJ databases">
        <authorList>
            <person name="Cremers G."/>
        </authorList>
    </citation>
    <scope>NUCLEOTIDE SEQUENCE [LARGE SCALE GENOMIC DNA]</scope>
</reference>
<keyword evidence="1" id="KW-0812">Transmembrane</keyword>
<dbReference type="Proteomes" id="UP000218615">
    <property type="component" value="Unassembled WGS sequence"/>
</dbReference>
<dbReference type="EMBL" id="FZMP01000063">
    <property type="protein sequence ID" value="SNQ60044.1"/>
    <property type="molecule type" value="Genomic_DNA"/>
</dbReference>
<gene>
    <name evidence="2" type="ORF">MNV_1550002</name>
</gene>
<keyword evidence="1" id="KW-1133">Transmembrane helix</keyword>
<organism evidence="2 3">
    <name type="scientific">Candidatus Methanoperedens nitratireducens</name>
    <dbReference type="NCBI Taxonomy" id="1392998"/>
    <lineage>
        <taxon>Archaea</taxon>
        <taxon>Methanobacteriati</taxon>
        <taxon>Methanobacteriota</taxon>
        <taxon>Stenosarchaea group</taxon>
        <taxon>Methanomicrobia</taxon>
        <taxon>Methanosarcinales</taxon>
        <taxon>ANME-2 cluster</taxon>
        <taxon>Candidatus Methanoperedentaceae</taxon>
        <taxon>Candidatus Methanoperedens</taxon>
    </lineage>
</organism>
<name>A0A284VLA7_9EURY</name>
<evidence type="ECO:0000313" key="2">
    <source>
        <dbReference type="EMBL" id="SNQ60044.1"/>
    </source>
</evidence>
<proteinExistence type="predicted"/>
<evidence type="ECO:0000256" key="1">
    <source>
        <dbReference type="SAM" id="Phobius"/>
    </source>
</evidence>
<dbReference type="AlphaFoldDB" id="A0A284VLA7"/>
<keyword evidence="3" id="KW-1185">Reference proteome</keyword>
<feature type="transmembrane region" description="Helical" evidence="1">
    <location>
        <begin position="12"/>
        <end position="35"/>
    </location>
</feature>
<protein>
    <submittedName>
        <fullName evidence="2">Uncharacterized protein</fullName>
    </submittedName>
</protein>
<evidence type="ECO:0000313" key="3">
    <source>
        <dbReference type="Proteomes" id="UP000218615"/>
    </source>
</evidence>